<proteinExistence type="predicted"/>
<dbReference type="Pfam" id="PF13701">
    <property type="entry name" value="DDE_Tnp_1_4"/>
    <property type="match status" value="1"/>
</dbReference>
<feature type="domain" description="Transposase DDE" evidence="1">
    <location>
        <begin position="15"/>
        <end position="440"/>
    </location>
</feature>
<evidence type="ECO:0000313" key="2">
    <source>
        <dbReference type="EMBL" id="KAA9392959.1"/>
    </source>
</evidence>
<sequence>MRASHTIRPVFDDPNLVSAGGLVPALRLAEAAGLYELLEGVTVPSPNAGVKTASVVAGMLAGADSIDDLDLLRHGAMGRLFDGIRAPSTLGTFLRSFTYGHVQQLDKVSAAVLAGLSVRVPGLLAGADAEGIAFVDVDDTVREVHGYAKQGAAFGYTKVRGLNIQLATISTPTASPVIARARLRRGNTASAAGAGRMLAQAITTARAAGVTGQIMCRADSAYYGWAFVGTAIRHAAWFSVTARMTPSVTAAITSIDPDAWQAIEYPNAVYDETEQRWISDAEVAEVPFIAFTSRRKHQHVDCRLIVRRVKRRQPLTSDGSEQGELFATYRHHAFITNTTLPMVQADQRHRDHALVEQVIAELKDGPLAHLPSGKYAANAAWVACAVIAFNIARATAAAAAMHTARWATLRTRLINIPARIATTARRLVLHLPTHWPWAPRWQLLWSTATATGPPPAIAI</sequence>
<evidence type="ECO:0000259" key="1">
    <source>
        <dbReference type="Pfam" id="PF13701"/>
    </source>
</evidence>
<keyword evidence="3" id="KW-1185">Reference proteome</keyword>
<accession>A0A5J5KTB0</accession>
<dbReference type="EMBL" id="SZWF01000037">
    <property type="protein sequence ID" value="KAA9392959.1"/>
    <property type="molecule type" value="Genomic_DNA"/>
</dbReference>
<dbReference type="InterPro" id="IPR025668">
    <property type="entry name" value="Tnp_DDE_dom"/>
</dbReference>
<dbReference type="RefSeq" id="WP_158035047.1">
    <property type="nucleotide sequence ID" value="NZ_ML708636.1"/>
</dbReference>
<evidence type="ECO:0000313" key="3">
    <source>
        <dbReference type="Proteomes" id="UP000325957"/>
    </source>
</evidence>
<dbReference type="OrthoDB" id="3718343at2"/>
<comment type="caution">
    <text evidence="2">The sequence shown here is derived from an EMBL/GenBank/DDBJ whole genome shotgun (WGS) entry which is preliminary data.</text>
</comment>
<dbReference type="InterPro" id="IPR047960">
    <property type="entry name" value="Transpos_IS1380"/>
</dbReference>
<dbReference type="Proteomes" id="UP000325957">
    <property type="component" value="Unassembled WGS sequence"/>
</dbReference>
<dbReference type="NCBIfam" id="NF033539">
    <property type="entry name" value="transpos_IS1380"/>
    <property type="match status" value="1"/>
</dbReference>
<organism evidence="2 3">
    <name type="scientific">Kocuria coralli</name>
    <dbReference type="NCBI Taxonomy" id="1461025"/>
    <lineage>
        <taxon>Bacteria</taxon>
        <taxon>Bacillati</taxon>
        <taxon>Actinomycetota</taxon>
        <taxon>Actinomycetes</taxon>
        <taxon>Micrococcales</taxon>
        <taxon>Micrococcaceae</taxon>
        <taxon>Kocuria</taxon>
    </lineage>
</organism>
<protein>
    <submittedName>
        <fullName evidence="2">IS1380 family transposase</fullName>
    </submittedName>
</protein>
<name>A0A5J5KTB0_9MICC</name>
<dbReference type="AlphaFoldDB" id="A0A5J5KTB0"/>
<reference evidence="2 3" key="1">
    <citation type="submission" date="2019-05" db="EMBL/GenBank/DDBJ databases">
        <title>Kocuria coralli sp. nov., a novel actinobacterium isolated from coral reef seawater.</title>
        <authorList>
            <person name="Li J."/>
        </authorList>
    </citation>
    <scope>NUCLEOTIDE SEQUENCE [LARGE SCALE GENOMIC DNA]</scope>
    <source>
        <strain evidence="2 3">SCSIO 13007</strain>
    </source>
</reference>
<gene>
    <name evidence="2" type="ORF">FCK90_14650</name>
</gene>